<protein>
    <submittedName>
        <fullName evidence="2">Uncharacterized protein</fullName>
    </submittedName>
</protein>
<evidence type="ECO:0000313" key="3">
    <source>
        <dbReference type="Proteomes" id="UP000229554"/>
    </source>
</evidence>
<dbReference type="EMBL" id="PFED01000213">
    <property type="protein sequence ID" value="PJE62388.1"/>
    <property type="molecule type" value="Genomic_DNA"/>
</dbReference>
<dbReference type="AlphaFoldDB" id="A0A2M8KR47"/>
<feature type="transmembrane region" description="Helical" evidence="1">
    <location>
        <begin position="6"/>
        <end position="26"/>
    </location>
</feature>
<keyword evidence="1" id="KW-0812">Transmembrane</keyword>
<comment type="caution">
    <text evidence="2">The sequence shown here is derived from an EMBL/GenBank/DDBJ whole genome shotgun (WGS) entry which is preliminary data.</text>
</comment>
<evidence type="ECO:0000256" key="1">
    <source>
        <dbReference type="SAM" id="Phobius"/>
    </source>
</evidence>
<dbReference type="Proteomes" id="UP000229554">
    <property type="component" value="Unassembled WGS sequence"/>
</dbReference>
<evidence type="ECO:0000313" key="2">
    <source>
        <dbReference type="EMBL" id="PJE62388.1"/>
    </source>
</evidence>
<keyword evidence="1" id="KW-0472">Membrane</keyword>
<reference evidence="3" key="1">
    <citation type="submission" date="2017-09" db="EMBL/GenBank/DDBJ databases">
        <title>Depth-based differentiation of microbial function through sediment-hosted aquifers and enrichment of novel symbionts in the deep terrestrial subsurface.</title>
        <authorList>
            <person name="Probst A.J."/>
            <person name="Ladd B."/>
            <person name="Jarett J.K."/>
            <person name="Geller-Mcgrath D.E."/>
            <person name="Sieber C.M.K."/>
            <person name="Emerson J.B."/>
            <person name="Anantharaman K."/>
            <person name="Thomas B.C."/>
            <person name="Malmstrom R."/>
            <person name="Stieglmeier M."/>
            <person name="Klingl A."/>
            <person name="Woyke T."/>
            <person name="Ryan C.M."/>
            <person name="Banfield J.F."/>
        </authorList>
    </citation>
    <scope>NUCLEOTIDE SEQUENCE [LARGE SCALE GENOMIC DNA]</scope>
</reference>
<gene>
    <name evidence="2" type="ORF">COU88_05275</name>
</gene>
<proteinExistence type="predicted"/>
<sequence>MLVNKIQALFIVVILCVVGAIAYFSFSFFSKRNKEKENQLVNQIIERKYIFNNKKVIIVQPTDMAPLGTSELQYLEKVKKTQ</sequence>
<accession>A0A2M8KR47</accession>
<organism evidence="2 3">
    <name type="scientific">Candidatus Roizmanbacteria bacterium CG10_big_fil_rev_8_21_14_0_10_39_6</name>
    <dbReference type="NCBI Taxonomy" id="1974853"/>
    <lineage>
        <taxon>Bacteria</taxon>
        <taxon>Candidatus Roizmaniibacteriota</taxon>
    </lineage>
</organism>
<keyword evidence="1" id="KW-1133">Transmembrane helix</keyword>
<name>A0A2M8KR47_9BACT</name>